<evidence type="ECO:0000313" key="2">
    <source>
        <dbReference type="EMBL" id="GGC39591.1"/>
    </source>
</evidence>
<dbReference type="SUPFAM" id="SSF56281">
    <property type="entry name" value="Metallo-hydrolase/oxidoreductase"/>
    <property type="match status" value="1"/>
</dbReference>
<dbReference type="PANTHER" id="PTHR15032:SF4">
    <property type="entry name" value="N-ACYL-PHOSPHATIDYLETHANOLAMINE-HYDROLYZING PHOSPHOLIPASE D"/>
    <property type="match status" value="1"/>
</dbReference>
<keyword evidence="3" id="KW-1185">Reference proteome</keyword>
<proteinExistence type="predicted"/>
<accession>A0ABQ1MFA9</accession>
<dbReference type="PANTHER" id="PTHR15032">
    <property type="entry name" value="N-ACYL-PHOSPHATIDYLETHANOLAMINE-HYDROLYZING PHOSPHOLIPASE D"/>
    <property type="match status" value="1"/>
</dbReference>
<organism evidence="2 3">
    <name type="scientific">Belliella aquatica</name>
    <dbReference type="NCBI Taxonomy" id="1323734"/>
    <lineage>
        <taxon>Bacteria</taxon>
        <taxon>Pseudomonadati</taxon>
        <taxon>Bacteroidota</taxon>
        <taxon>Cytophagia</taxon>
        <taxon>Cytophagales</taxon>
        <taxon>Cyclobacteriaceae</taxon>
        <taxon>Belliella</taxon>
    </lineage>
</organism>
<dbReference type="Pfam" id="PF12706">
    <property type="entry name" value="Lactamase_B_2"/>
    <property type="match status" value="1"/>
</dbReference>
<sequence length="357" mass="41462">MKPKYLFALLVPAIMIYMIVKPVDQLEMNFTSNSSLKTTSPSPNWKGTPIDSKGRFSNLYHPFEASIKDLLKWKLSKNPQKEEKNDDTRILPSSKEKFDFNTKEDYIIWLGHASYLIQIEGLTFITDPMLMDNLFLKRRSELPFPLEDFPKINYLLLSHNHRDHCDESSLKWLIEQNPQVKILTGLGMEEVISSWIDNQEIQEAGWYQSYNLPIEELEIHFVPSRHWSKRWLNDDNKSLWGGFYLKSGEKSIYFMSDSGQGQHFEDIKNTLGNPQYCILGIGAYKPEWFMYQSHISPLDAIDAFNSMGGEYFIPMHYGTFDLSDEPALEPWDVVSSNQNKLNGQLIEPILGLNLMQK</sequence>
<dbReference type="Gene3D" id="3.60.15.10">
    <property type="entry name" value="Ribonuclease Z/Hydroxyacylglutathione hydrolase-like"/>
    <property type="match status" value="1"/>
</dbReference>
<name>A0ABQ1MFA9_9BACT</name>
<dbReference type="EMBL" id="BMFD01000005">
    <property type="protein sequence ID" value="GGC39591.1"/>
    <property type="molecule type" value="Genomic_DNA"/>
</dbReference>
<dbReference type="InterPro" id="IPR036866">
    <property type="entry name" value="RibonucZ/Hydroxyglut_hydro"/>
</dbReference>
<dbReference type="InterPro" id="IPR001279">
    <property type="entry name" value="Metallo-B-lactamas"/>
</dbReference>
<evidence type="ECO:0000259" key="1">
    <source>
        <dbReference type="Pfam" id="PF12706"/>
    </source>
</evidence>
<comment type="caution">
    <text evidence="2">The sequence shown here is derived from an EMBL/GenBank/DDBJ whole genome shotgun (WGS) entry which is preliminary data.</text>
</comment>
<reference evidence="3" key="1">
    <citation type="journal article" date="2019" name="Int. J. Syst. Evol. Microbiol.">
        <title>The Global Catalogue of Microorganisms (GCM) 10K type strain sequencing project: providing services to taxonomists for standard genome sequencing and annotation.</title>
        <authorList>
            <consortium name="The Broad Institute Genomics Platform"/>
            <consortium name="The Broad Institute Genome Sequencing Center for Infectious Disease"/>
            <person name="Wu L."/>
            <person name="Ma J."/>
        </authorList>
    </citation>
    <scope>NUCLEOTIDE SEQUENCE [LARGE SCALE GENOMIC DNA]</scope>
    <source>
        <strain evidence="3">CGMCC 1.12479</strain>
    </source>
</reference>
<feature type="domain" description="Metallo-beta-lactamase" evidence="1">
    <location>
        <begin position="126"/>
        <end position="317"/>
    </location>
</feature>
<gene>
    <name evidence="2" type="ORF">GCM10010993_17950</name>
</gene>
<dbReference type="Proteomes" id="UP000635885">
    <property type="component" value="Unassembled WGS sequence"/>
</dbReference>
<dbReference type="RefSeq" id="WP_188441955.1">
    <property type="nucleotide sequence ID" value="NZ_BMFD01000005.1"/>
</dbReference>
<evidence type="ECO:0000313" key="3">
    <source>
        <dbReference type="Proteomes" id="UP000635885"/>
    </source>
</evidence>
<protein>
    <submittedName>
        <fullName evidence="2">Membrane protein</fullName>
    </submittedName>
</protein>